<organism evidence="1">
    <name type="scientific">viral metagenome</name>
    <dbReference type="NCBI Taxonomy" id="1070528"/>
    <lineage>
        <taxon>unclassified sequences</taxon>
        <taxon>metagenomes</taxon>
        <taxon>organismal metagenomes</taxon>
    </lineage>
</organism>
<dbReference type="EMBL" id="MN740059">
    <property type="protein sequence ID" value="QHT86163.1"/>
    <property type="molecule type" value="Genomic_DNA"/>
</dbReference>
<proteinExistence type="predicted"/>
<sequence>MPCFKVLHIIELNEDNKKDMQMYILWDIEEQKFFYYGTRNNECDLIQYNEYSGNYDNYQINNFVSFLDYIMDPKSDKTTELYDIFIDENEYNELSYFDIKQKCKNLNLLSAYDKVSKLVKNKLLKTIQMLVNN</sequence>
<accession>A0A6C0I1Z6</accession>
<protein>
    <submittedName>
        <fullName evidence="1">Uncharacterized protein</fullName>
    </submittedName>
</protein>
<evidence type="ECO:0000313" key="1">
    <source>
        <dbReference type="EMBL" id="QHT86163.1"/>
    </source>
</evidence>
<reference evidence="1" key="1">
    <citation type="journal article" date="2020" name="Nature">
        <title>Giant virus diversity and host interactions through global metagenomics.</title>
        <authorList>
            <person name="Schulz F."/>
            <person name="Roux S."/>
            <person name="Paez-Espino D."/>
            <person name="Jungbluth S."/>
            <person name="Walsh D.A."/>
            <person name="Denef V.J."/>
            <person name="McMahon K.D."/>
            <person name="Konstantinidis K.T."/>
            <person name="Eloe-Fadrosh E.A."/>
            <person name="Kyrpides N.C."/>
            <person name="Woyke T."/>
        </authorList>
    </citation>
    <scope>NUCLEOTIDE SEQUENCE</scope>
    <source>
        <strain evidence="1">GVMAG-M-3300023184-184</strain>
    </source>
</reference>
<name>A0A6C0I1Z6_9ZZZZ</name>
<dbReference type="AlphaFoldDB" id="A0A6C0I1Z6"/>